<organism evidence="2 3">
    <name type="scientific">Ancylostoma duodenale</name>
    <dbReference type="NCBI Taxonomy" id="51022"/>
    <lineage>
        <taxon>Eukaryota</taxon>
        <taxon>Metazoa</taxon>
        <taxon>Ecdysozoa</taxon>
        <taxon>Nematoda</taxon>
        <taxon>Chromadorea</taxon>
        <taxon>Rhabditida</taxon>
        <taxon>Rhabditina</taxon>
        <taxon>Rhabditomorpha</taxon>
        <taxon>Strongyloidea</taxon>
        <taxon>Ancylostomatidae</taxon>
        <taxon>Ancylostomatinae</taxon>
        <taxon>Ancylostoma</taxon>
    </lineage>
</organism>
<evidence type="ECO:0000313" key="2">
    <source>
        <dbReference type="EMBL" id="KIH59923.1"/>
    </source>
</evidence>
<keyword evidence="3" id="KW-1185">Reference proteome</keyword>
<feature type="transmembrane region" description="Helical" evidence="1">
    <location>
        <begin position="71"/>
        <end position="91"/>
    </location>
</feature>
<dbReference type="Proteomes" id="UP000054047">
    <property type="component" value="Unassembled WGS sequence"/>
</dbReference>
<gene>
    <name evidence="2" type="ORF">ANCDUO_09832</name>
</gene>
<keyword evidence="1" id="KW-0812">Transmembrane</keyword>
<dbReference type="AlphaFoldDB" id="A0A0C2CSU3"/>
<evidence type="ECO:0000256" key="1">
    <source>
        <dbReference type="SAM" id="Phobius"/>
    </source>
</evidence>
<feature type="non-terminal residue" evidence="2">
    <location>
        <position position="167"/>
    </location>
</feature>
<feature type="transmembrane region" description="Helical" evidence="1">
    <location>
        <begin position="31"/>
        <end position="59"/>
    </location>
</feature>
<protein>
    <submittedName>
        <fullName evidence="2">Uncharacterized protein</fullName>
    </submittedName>
</protein>
<name>A0A0C2CSU3_9BILA</name>
<feature type="transmembrane region" description="Helical" evidence="1">
    <location>
        <begin position="97"/>
        <end position="121"/>
    </location>
</feature>
<dbReference type="OrthoDB" id="5863350at2759"/>
<dbReference type="EMBL" id="KN731467">
    <property type="protein sequence ID" value="KIH59923.1"/>
    <property type="molecule type" value="Genomic_DNA"/>
</dbReference>
<keyword evidence="1" id="KW-1133">Transmembrane helix</keyword>
<accession>A0A0C2CSU3</accession>
<reference evidence="2 3" key="1">
    <citation type="submission" date="2013-12" db="EMBL/GenBank/DDBJ databases">
        <title>Draft genome of the parsitic nematode Ancylostoma duodenale.</title>
        <authorList>
            <person name="Mitreva M."/>
        </authorList>
    </citation>
    <scope>NUCLEOTIDE SEQUENCE [LARGE SCALE GENOMIC DNA]</scope>
    <source>
        <strain evidence="2 3">Zhejiang</strain>
    </source>
</reference>
<proteinExistence type="predicted"/>
<keyword evidence="1" id="KW-0472">Membrane</keyword>
<evidence type="ECO:0000313" key="3">
    <source>
        <dbReference type="Proteomes" id="UP000054047"/>
    </source>
</evidence>
<sequence length="167" mass="18769">MGCDESPSDSMANMNVTIPPYIAEWFQQLPVVYIVFIGVCACVFVAIIVATAILVWRIHYYVPNEYVQADLYFIVLVPFIVSGVCLIGNIIPRAAPVMYAVGLVFLMLCLHITVLIIIRLFGTRNGMAKWLLEHNKVLHLGEVISAPFRRQAILLLLPLFARNVTYT</sequence>